<proteinExistence type="predicted"/>
<dbReference type="Proteomes" id="UP000636709">
    <property type="component" value="Unassembled WGS sequence"/>
</dbReference>
<dbReference type="AlphaFoldDB" id="A0A835FWT4"/>
<evidence type="ECO:0000313" key="4">
    <source>
        <dbReference type="Proteomes" id="UP000636709"/>
    </source>
</evidence>
<dbReference type="InterPro" id="IPR005174">
    <property type="entry name" value="KIB1-4_b-propeller"/>
</dbReference>
<protein>
    <recommendedName>
        <fullName evidence="2">KIB1-4 beta-propeller domain-containing protein</fullName>
    </recommendedName>
</protein>
<reference evidence="3" key="1">
    <citation type="submission" date="2020-07" db="EMBL/GenBank/DDBJ databases">
        <title>Genome sequence and genetic diversity analysis of an under-domesticated orphan crop, white fonio (Digitaria exilis).</title>
        <authorList>
            <person name="Bennetzen J.L."/>
            <person name="Chen S."/>
            <person name="Ma X."/>
            <person name="Wang X."/>
            <person name="Yssel A.E.J."/>
            <person name="Chaluvadi S.R."/>
            <person name="Johnson M."/>
            <person name="Gangashetty P."/>
            <person name="Hamidou F."/>
            <person name="Sanogo M.D."/>
            <person name="Zwaenepoel A."/>
            <person name="Wallace J."/>
            <person name="Van De Peer Y."/>
            <person name="Van Deynze A."/>
        </authorList>
    </citation>
    <scope>NUCLEOTIDE SEQUENCE</scope>
    <source>
        <tissue evidence="3">Leaves</tissue>
    </source>
</reference>
<dbReference type="PANTHER" id="PTHR33110:SF110">
    <property type="entry name" value="OS11G0624400 PROTEIN"/>
    <property type="match status" value="1"/>
</dbReference>
<dbReference type="EMBL" id="JACEFO010000162">
    <property type="protein sequence ID" value="KAF8779594.1"/>
    <property type="molecule type" value="Genomic_DNA"/>
</dbReference>
<feature type="region of interest" description="Disordered" evidence="1">
    <location>
        <begin position="121"/>
        <end position="141"/>
    </location>
</feature>
<comment type="caution">
    <text evidence="3">The sequence shown here is derived from an EMBL/GenBank/DDBJ whole genome shotgun (WGS) entry which is preliminary data.</text>
</comment>
<feature type="domain" description="KIB1-4 beta-propeller" evidence="2">
    <location>
        <begin position="137"/>
        <end position="199"/>
    </location>
</feature>
<gene>
    <name evidence="3" type="ORF">HU200_002454</name>
</gene>
<feature type="region of interest" description="Disordered" evidence="1">
    <location>
        <begin position="18"/>
        <end position="39"/>
    </location>
</feature>
<evidence type="ECO:0000256" key="1">
    <source>
        <dbReference type="SAM" id="MobiDB-lite"/>
    </source>
</evidence>
<evidence type="ECO:0000259" key="2">
    <source>
        <dbReference type="Pfam" id="PF03478"/>
    </source>
</evidence>
<dbReference type="PANTHER" id="PTHR33110">
    <property type="entry name" value="F-BOX/KELCH-REPEAT PROTEIN-RELATED"/>
    <property type="match status" value="1"/>
</dbReference>
<dbReference type="Pfam" id="PF03478">
    <property type="entry name" value="Beta-prop_KIB1-4"/>
    <property type="match status" value="1"/>
</dbReference>
<keyword evidence="4" id="KW-1185">Reference proteome</keyword>
<accession>A0A835FWT4</accession>
<organism evidence="3 4">
    <name type="scientific">Digitaria exilis</name>
    <dbReference type="NCBI Taxonomy" id="1010633"/>
    <lineage>
        <taxon>Eukaryota</taxon>
        <taxon>Viridiplantae</taxon>
        <taxon>Streptophyta</taxon>
        <taxon>Embryophyta</taxon>
        <taxon>Tracheophyta</taxon>
        <taxon>Spermatophyta</taxon>
        <taxon>Magnoliopsida</taxon>
        <taxon>Liliopsida</taxon>
        <taxon>Poales</taxon>
        <taxon>Poaceae</taxon>
        <taxon>PACMAD clade</taxon>
        <taxon>Panicoideae</taxon>
        <taxon>Panicodae</taxon>
        <taxon>Paniceae</taxon>
        <taxon>Anthephorinae</taxon>
        <taxon>Digitaria</taxon>
    </lineage>
</organism>
<name>A0A835FWT4_9POAL</name>
<evidence type="ECO:0000313" key="3">
    <source>
        <dbReference type="EMBL" id="KAF8779594.1"/>
    </source>
</evidence>
<sequence length="277" mass="30880">MRLPSLSRLSRVRYVVSHGVGPSGATTPGLTDDDERGTQETSLRKMVICPGQEVVVVAIVGDQRRGKIGDMPSRRVRLLLADQRSRPVDGAQGHCFLGRPGVRRRRPRVPLRLGRSARTVHGEPTVSSMARRRGGHHMPSTRHLVVSGGRLLMVHRVLRSDATSEFTVFRADLTRRRWEEVESVAAHTALFVGRWGSVSRARVTVVDAREQDPLIVDDDDAFSRHHFGGYPFCGEQFGAYDITDGKTYPLLPPRELHNDSDTPATWLFPRVNDQAPS</sequence>
<feature type="compositionally biased region" description="Basic residues" evidence="1">
    <location>
        <begin position="130"/>
        <end position="140"/>
    </location>
</feature>
<dbReference type="OrthoDB" id="682829at2759"/>